<dbReference type="EMBL" id="JALGAR010000006">
    <property type="protein sequence ID" value="MCI4659641.1"/>
    <property type="molecule type" value="Genomic_DNA"/>
</dbReference>
<keyword evidence="5" id="KW-1185">Reference proteome</keyword>
<feature type="transmembrane region" description="Helical" evidence="2">
    <location>
        <begin position="30"/>
        <end position="51"/>
    </location>
</feature>
<feature type="region of interest" description="Disordered" evidence="1">
    <location>
        <begin position="61"/>
        <end position="98"/>
    </location>
</feature>
<feature type="domain" description="LysM" evidence="3">
    <location>
        <begin position="105"/>
        <end position="149"/>
    </location>
</feature>
<evidence type="ECO:0000313" key="5">
    <source>
        <dbReference type="Proteomes" id="UP001165341"/>
    </source>
</evidence>
<dbReference type="Proteomes" id="UP001165341">
    <property type="component" value="Unassembled WGS sequence"/>
</dbReference>
<evidence type="ECO:0000256" key="2">
    <source>
        <dbReference type="SAM" id="Phobius"/>
    </source>
</evidence>
<name>A0AA41R2C2_9MICO</name>
<dbReference type="Gene3D" id="3.10.350.10">
    <property type="entry name" value="LysM domain"/>
    <property type="match status" value="1"/>
</dbReference>
<reference evidence="4" key="1">
    <citation type="submission" date="2022-03" db="EMBL/GenBank/DDBJ databases">
        <title>Cryobacterium sp. nov. strain ZS14-85, isolated from Antarctic soil.</title>
        <authorList>
            <person name="Li J."/>
            <person name="Niu G."/>
        </authorList>
    </citation>
    <scope>NUCLEOTIDE SEQUENCE</scope>
    <source>
        <strain evidence="4">ZS14-85</strain>
    </source>
</reference>
<dbReference type="AlphaFoldDB" id="A0AA41R2C2"/>
<dbReference type="SUPFAM" id="SSF54106">
    <property type="entry name" value="LysM domain"/>
    <property type="match status" value="1"/>
</dbReference>
<dbReference type="Pfam" id="PF01476">
    <property type="entry name" value="LysM"/>
    <property type="match status" value="1"/>
</dbReference>
<dbReference type="RefSeq" id="WP_243013132.1">
    <property type="nucleotide sequence ID" value="NZ_JALGAR010000006.1"/>
</dbReference>
<keyword evidence="2" id="KW-0812">Transmembrane</keyword>
<gene>
    <name evidence="4" type="ORF">MQH31_17695</name>
</gene>
<evidence type="ECO:0000313" key="4">
    <source>
        <dbReference type="EMBL" id="MCI4659641.1"/>
    </source>
</evidence>
<accession>A0AA41R2C2</accession>
<organism evidence="4 5">
    <name type="scientific">Cryobacterium zhongshanensis</name>
    <dbReference type="NCBI Taxonomy" id="2928153"/>
    <lineage>
        <taxon>Bacteria</taxon>
        <taxon>Bacillati</taxon>
        <taxon>Actinomycetota</taxon>
        <taxon>Actinomycetes</taxon>
        <taxon>Micrococcales</taxon>
        <taxon>Microbacteriaceae</taxon>
        <taxon>Cryobacterium</taxon>
    </lineage>
</organism>
<dbReference type="InterPro" id="IPR036779">
    <property type="entry name" value="LysM_dom_sf"/>
</dbReference>
<proteinExistence type="predicted"/>
<keyword evidence="2" id="KW-1133">Transmembrane helix</keyword>
<dbReference type="InterPro" id="IPR018392">
    <property type="entry name" value="LysM"/>
</dbReference>
<sequence>MQMANDLNTEVQPVGPVRTRSSLGYGKGPLVAGVLVAAVLIPVLILGGVGATSAMTAVAPTPASQSQTTAPPTTVPGTAVPGTDAPVTPPDRGSDQTGVPAQADQVYYIQDGDTLTSLSARFGMSIDYIANYNAVRDVNVISEGAVLRVPFIYLPPAAGSPAS</sequence>
<evidence type="ECO:0000259" key="3">
    <source>
        <dbReference type="PROSITE" id="PS51782"/>
    </source>
</evidence>
<dbReference type="PROSITE" id="PS51782">
    <property type="entry name" value="LYSM"/>
    <property type="match status" value="1"/>
</dbReference>
<feature type="compositionally biased region" description="Low complexity" evidence="1">
    <location>
        <begin position="68"/>
        <end position="83"/>
    </location>
</feature>
<evidence type="ECO:0000256" key="1">
    <source>
        <dbReference type="SAM" id="MobiDB-lite"/>
    </source>
</evidence>
<dbReference type="SMART" id="SM00257">
    <property type="entry name" value="LysM"/>
    <property type="match status" value="1"/>
</dbReference>
<keyword evidence="2" id="KW-0472">Membrane</keyword>
<comment type="caution">
    <text evidence="4">The sequence shown here is derived from an EMBL/GenBank/DDBJ whole genome shotgun (WGS) entry which is preliminary data.</text>
</comment>
<protein>
    <submittedName>
        <fullName evidence="4">LysM peptidoglycan-binding domain-containing protein</fullName>
    </submittedName>
</protein>